<reference evidence="3 10" key="5">
    <citation type="submission" date="2023-06" db="EMBL/GenBank/DDBJ databases">
        <title>Acute promotion of culturable opportunistic pathogens and persistent increase of antibiotic resistance following antibiotic exposure in mouse gut microbiota.</title>
        <authorList>
            <person name="Li L."/>
            <person name="Wang B."/>
            <person name="Sun Y."/>
            <person name="Wang M."/>
            <person name="Xu H."/>
        </authorList>
    </citation>
    <scope>NUCLEOTIDE SEQUENCE [LARGE SCALE GENOMIC DNA]</scope>
    <source>
        <strain evidence="3 10">CRI2_2</strain>
    </source>
</reference>
<proteinExistence type="predicted"/>
<protein>
    <recommendedName>
        <fullName evidence="1">Peptidase C39-like domain-containing protein</fullName>
    </recommendedName>
</protein>
<evidence type="ECO:0000313" key="2">
    <source>
        <dbReference type="EMBL" id="MBA0971940.1"/>
    </source>
</evidence>
<dbReference type="GeneID" id="93222390"/>
<reference evidence="2 9" key="3">
    <citation type="submission" date="2020-06" db="EMBL/GenBank/DDBJ databases">
        <title>Crossreactivity between MHC class I-restricted antigens from cancer cells and an enterococcal bacteriophage.</title>
        <authorList>
            <person name="Fluckiger A."/>
            <person name="Daillere R."/>
            <person name="Sassi M."/>
            <person name="Cattoir V."/>
            <person name="Kroemer G."/>
            <person name="Zitvogel L."/>
        </authorList>
    </citation>
    <scope>NUCLEOTIDE SEQUENCE [LARGE SCALE GENOMIC DNA]</scope>
    <source>
        <strain evidence="2 9">EG4</strain>
    </source>
</reference>
<evidence type="ECO:0000313" key="7">
    <source>
        <dbReference type="Proteomes" id="UP000439965"/>
    </source>
</evidence>
<evidence type="ECO:0000313" key="4">
    <source>
        <dbReference type="EMBL" id="MDT2690973.1"/>
    </source>
</evidence>
<dbReference type="EMBL" id="CP050485">
    <property type="protein sequence ID" value="QOG26036.1"/>
    <property type="molecule type" value="Genomic_DNA"/>
</dbReference>
<dbReference type="AlphaFoldDB" id="A0A1V8Z4A5"/>
<gene>
    <name evidence="6" type="ORF">EGM181_01530</name>
    <name evidence="5" type="ORF">GTI89_06420</name>
    <name evidence="2" type="ORF">HWH42_04905</name>
    <name evidence="4" type="ORF">P7E30_12275</name>
    <name evidence="3" type="ORF">QRX88_15140</name>
</gene>
<dbReference type="EMBL" id="JABXJK010000013">
    <property type="protein sequence ID" value="MBA0971940.1"/>
    <property type="molecule type" value="Genomic_DNA"/>
</dbReference>
<dbReference type="Proteomes" id="UP000571857">
    <property type="component" value="Unassembled WGS sequence"/>
</dbReference>
<dbReference type="EMBL" id="JASUBT010000012">
    <property type="protein sequence ID" value="MDL4937040.1"/>
    <property type="molecule type" value="Genomic_DNA"/>
</dbReference>
<dbReference type="RefSeq" id="WP_005472825.1">
    <property type="nucleotide sequence ID" value="NZ_BSYC01000002.1"/>
</dbReference>
<name>A0A1V8Z4A5_ENTGA</name>
<evidence type="ECO:0000313" key="6">
    <source>
        <dbReference type="EMBL" id="QOG26036.1"/>
    </source>
</evidence>
<evidence type="ECO:0000313" key="5">
    <source>
        <dbReference type="EMBL" id="MXS25687.1"/>
    </source>
</evidence>
<accession>A0A1V8Z4A5</accession>
<dbReference type="Pfam" id="PF13529">
    <property type="entry name" value="Peptidase_C39_2"/>
    <property type="match status" value="1"/>
</dbReference>
<evidence type="ECO:0000259" key="1">
    <source>
        <dbReference type="Pfam" id="PF13529"/>
    </source>
</evidence>
<dbReference type="Proteomes" id="UP000439965">
    <property type="component" value="Unassembled WGS sequence"/>
</dbReference>
<dbReference type="InterPro" id="IPR039564">
    <property type="entry name" value="Peptidase_C39-like"/>
</dbReference>
<dbReference type="EMBL" id="WVTI01000004">
    <property type="protein sequence ID" value="MXS25687.1"/>
    <property type="molecule type" value="Genomic_DNA"/>
</dbReference>
<reference evidence="6 8" key="2">
    <citation type="submission" date="2020-03" db="EMBL/GenBank/DDBJ databases">
        <title>Characterization of ganglioside-mimicking enterococci.</title>
        <authorList>
            <person name="Patry R.T."/>
            <person name="Nothaft H."/>
            <person name="Bridger R."/>
            <person name="Shajahan A."/>
            <person name="Huynh S."/>
            <person name="Sanchez S."/>
            <person name="Azadi P."/>
            <person name="Cooper K."/>
            <person name="Miller W.G."/>
            <person name="Parker C.T."/>
            <person name="Wells L."/>
            <person name="Szymanski C.M."/>
        </authorList>
    </citation>
    <scope>NUCLEOTIDE SEQUENCE [LARGE SCALE GENOMIC DNA]</scope>
    <source>
        <strain evidence="6 8">EGM181</strain>
    </source>
</reference>
<reference evidence="5 7" key="1">
    <citation type="submission" date="2019-04" db="EMBL/GenBank/DDBJ databases">
        <title>Step-wise assembly of the neonatal virome modulated by breast feeding.</title>
        <authorList>
            <person name="Liang G."/>
            <person name="Bushman F."/>
        </authorList>
    </citation>
    <scope>NUCLEOTIDE SEQUENCE [LARGE SCALE GENOMIC DNA]</scope>
    <source>
        <strain evidence="5 7">E3404</strain>
    </source>
</reference>
<evidence type="ECO:0000313" key="9">
    <source>
        <dbReference type="Proteomes" id="UP000571857"/>
    </source>
</evidence>
<organism evidence="5 7">
    <name type="scientific">Enterococcus gallinarum</name>
    <dbReference type="NCBI Taxonomy" id="1353"/>
    <lineage>
        <taxon>Bacteria</taxon>
        <taxon>Bacillati</taxon>
        <taxon>Bacillota</taxon>
        <taxon>Bacilli</taxon>
        <taxon>Lactobacillales</taxon>
        <taxon>Enterococcaceae</taxon>
        <taxon>Enterococcus</taxon>
    </lineage>
</organism>
<dbReference type="EMBL" id="JARPZN010000009">
    <property type="protein sequence ID" value="MDT2690973.1"/>
    <property type="molecule type" value="Genomic_DNA"/>
</dbReference>
<dbReference type="Proteomes" id="UP000516696">
    <property type="component" value="Chromosome"/>
</dbReference>
<feature type="domain" description="Peptidase C39-like" evidence="1">
    <location>
        <begin position="21"/>
        <end position="162"/>
    </location>
</feature>
<sequence length="182" mass="20990">MEERENIDTWQGIPEERFRRYKSWVTPSGYLCGTYAATVFLAYYQDYIDEQIIPKTVRRKNQLQPGALTDILRLLIQPHGLPTIAWQVAHGLSRFFTHFDLPYRGRATVFGGWQRACKRIDQGKPVIVGLLKPLGSTYGNHWVVAYAYLETETGRYLKVHDNWGNYNQVIPASWINGTVSLP</sequence>
<evidence type="ECO:0000313" key="10">
    <source>
        <dbReference type="Proteomes" id="UP001241571"/>
    </source>
</evidence>
<reference evidence="4" key="4">
    <citation type="submission" date="2023-03" db="EMBL/GenBank/DDBJ databases">
        <authorList>
            <person name="Shen W."/>
            <person name="Cai J."/>
        </authorList>
    </citation>
    <scope>NUCLEOTIDE SEQUENCE</scope>
    <source>
        <strain evidence="4">K69-2</strain>
    </source>
</reference>
<dbReference type="Proteomes" id="UP001183682">
    <property type="component" value="Unassembled WGS sequence"/>
</dbReference>
<dbReference type="Proteomes" id="UP001241571">
    <property type="component" value="Unassembled WGS sequence"/>
</dbReference>
<evidence type="ECO:0000313" key="3">
    <source>
        <dbReference type="EMBL" id="MDL4937040.1"/>
    </source>
</evidence>
<evidence type="ECO:0000313" key="8">
    <source>
        <dbReference type="Proteomes" id="UP000516696"/>
    </source>
</evidence>